<reference evidence="6" key="2">
    <citation type="submission" date="2020-09" db="EMBL/GenBank/DDBJ databases">
        <authorList>
            <person name="Sun Q."/>
            <person name="Zhou Y."/>
        </authorList>
    </citation>
    <scope>NUCLEOTIDE SEQUENCE</scope>
    <source>
        <strain evidence="6">CGMCC 1.15725</strain>
    </source>
</reference>
<dbReference type="Proteomes" id="UP000646365">
    <property type="component" value="Unassembled WGS sequence"/>
</dbReference>
<evidence type="ECO:0000256" key="1">
    <source>
        <dbReference type="ARBA" id="ARBA00010062"/>
    </source>
</evidence>
<feature type="chain" id="PRO_5035205783" evidence="4">
    <location>
        <begin position="24"/>
        <end position="401"/>
    </location>
</feature>
<dbReference type="PANTHER" id="PTHR30483:SF6">
    <property type="entry name" value="PERIPLASMIC BINDING PROTEIN OF ABC TRANSPORTER FOR NATURAL AMINO ACIDS"/>
    <property type="match status" value="1"/>
</dbReference>
<reference evidence="6" key="1">
    <citation type="journal article" date="2014" name="Int. J. Syst. Evol. Microbiol.">
        <title>Complete genome sequence of Corynebacterium casei LMG S-19264T (=DSM 44701T), isolated from a smear-ripened cheese.</title>
        <authorList>
            <consortium name="US DOE Joint Genome Institute (JGI-PGF)"/>
            <person name="Walter F."/>
            <person name="Albersmeier A."/>
            <person name="Kalinowski J."/>
            <person name="Ruckert C."/>
        </authorList>
    </citation>
    <scope>NUCLEOTIDE SEQUENCE</scope>
    <source>
        <strain evidence="6">CGMCC 1.15725</strain>
    </source>
</reference>
<evidence type="ECO:0000259" key="5">
    <source>
        <dbReference type="Pfam" id="PF13458"/>
    </source>
</evidence>
<name>A0A8J2YQ56_9PROT</name>
<accession>A0A8J2YQ56</accession>
<dbReference type="Pfam" id="PF13458">
    <property type="entry name" value="Peripla_BP_6"/>
    <property type="match status" value="1"/>
</dbReference>
<dbReference type="RefSeq" id="WP_189043252.1">
    <property type="nucleotide sequence ID" value="NZ_BMJQ01000002.1"/>
</dbReference>
<dbReference type="CDD" id="cd06327">
    <property type="entry name" value="PBP1_SBP-like"/>
    <property type="match status" value="1"/>
</dbReference>
<evidence type="ECO:0000256" key="3">
    <source>
        <dbReference type="ARBA" id="ARBA00022970"/>
    </source>
</evidence>
<evidence type="ECO:0000313" key="7">
    <source>
        <dbReference type="Proteomes" id="UP000646365"/>
    </source>
</evidence>
<evidence type="ECO:0000313" key="6">
    <source>
        <dbReference type="EMBL" id="GGF07131.1"/>
    </source>
</evidence>
<keyword evidence="7" id="KW-1185">Reference proteome</keyword>
<dbReference type="AlphaFoldDB" id="A0A8J2YQ56"/>
<keyword evidence="3" id="KW-0813">Transport</keyword>
<feature type="signal peptide" evidence="4">
    <location>
        <begin position="1"/>
        <end position="23"/>
    </location>
</feature>
<sequence length="401" mass="42819">MRQILGILAMLLAGFAAVAPASAEIKGDAVRIGVLNDQSGPYADLGGPGSVVAAQMAIDDFGGSVLGKPIKLLVADHQNKADVGLSIARQWYGPDHVDMIIDFTNSAIALAVQALAKEQDKLAIFTSASSSDLTGPACTPTGIAWTHNNWSNAVAPIRALMKQGYDSYFFLTADYAFGKSLEADATAEITRLGGAVKGSVRHPLNTADFSSFLLQAQGSGAKVVMLANAGADLIGSLKQAGEFGISPKQLVTAPVVYLSDVNSMGLKEAQGLLLMQSWYWDTDDKTRAWAKRYFAKMNRMPNDSHAGVYSAITHYLKAIQKAGTADTDPVVAAMKATPVEDVFTAHGEIQSNNKLVFDRLLMRVKKPEESKYPWDYLEKVATVPAAEAFLAPEKTGCPMSK</sequence>
<protein>
    <submittedName>
        <fullName evidence="6">ABC transporter permease</fullName>
    </submittedName>
</protein>
<comment type="similarity">
    <text evidence="1">Belongs to the leucine-binding protein family.</text>
</comment>
<proteinExistence type="inferred from homology"/>
<evidence type="ECO:0000256" key="2">
    <source>
        <dbReference type="ARBA" id="ARBA00022729"/>
    </source>
</evidence>
<organism evidence="6 7">
    <name type="scientific">Aliidongia dinghuensis</name>
    <dbReference type="NCBI Taxonomy" id="1867774"/>
    <lineage>
        <taxon>Bacteria</taxon>
        <taxon>Pseudomonadati</taxon>
        <taxon>Pseudomonadota</taxon>
        <taxon>Alphaproteobacteria</taxon>
        <taxon>Rhodospirillales</taxon>
        <taxon>Dongiaceae</taxon>
        <taxon>Aliidongia</taxon>
    </lineage>
</organism>
<gene>
    <name evidence="6" type="ORF">GCM10011611_10730</name>
</gene>
<evidence type="ECO:0000256" key="4">
    <source>
        <dbReference type="SAM" id="SignalP"/>
    </source>
</evidence>
<dbReference type="PANTHER" id="PTHR30483">
    <property type="entry name" value="LEUCINE-SPECIFIC-BINDING PROTEIN"/>
    <property type="match status" value="1"/>
</dbReference>
<feature type="domain" description="Leucine-binding protein" evidence="5">
    <location>
        <begin position="30"/>
        <end position="365"/>
    </location>
</feature>
<comment type="caution">
    <text evidence="6">The sequence shown here is derived from an EMBL/GenBank/DDBJ whole genome shotgun (WGS) entry which is preliminary data.</text>
</comment>
<dbReference type="EMBL" id="BMJQ01000002">
    <property type="protein sequence ID" value="GGF07131.1"/>
    <property type="molecule type" value="Genomic_DNA"/>
</dbReference>
<keyword evidence="2 4" id="KW-0732">Signal</keyword>
<dbReference type="InterPro" id="IPR028082">
    <property type="entry name" value="Peripla_BP_I"/>
</dbReference>
<keyword evidence="3" id="KW-0029">Amino-acid transport</keyword>
<dbReference type="InterPro" id="IPR028081">
    <property type="entry name" value="Leu-bd"/>
</dbReference>
<dbReference type="Gene3D" id="3.40.50.2300">
    <property type="match status" value="2"/>
</dbReference>
<dbReference type="SUPFAM" id="SSF53822">
    <property type="entry name" value="Periplasmic binding protein-like I"/>
    <property type="match status" value="1"/>
</dbReference>
<dbReference type="GO" id="GO:0006865">
    <property type="term" value="P:amino acid transport"/>
    <property type="evidence" value="ECO:0007669"/>
    <property type="project" value="UniProtKB-KW"/>
</dbReference>
<dbReference type="InterPro" id="IPR051010">
    <property type="entry name" value="BCAA_transport"/>
</dbReference>